<keyword evidence="6 9" id="KW-0472">Membrane</keyword>
<evidence type="ECO:0000256" key="1">
    <source>
        <dbReference type="ARBA" id="ARBA00004141"/>
    </source>
</evidence>
<comment type="function">
    <text evidence="7">High affinity uptake of sulfate into the cell.</text>
</comment>
<evidence type="ECO:0000256" key="7">
    <source>
        <dbReference type="ARBA" id="ARBA00054315"/>
    </source>
</evidence>
<dbReference type="PROSITE" id="PS50801">
    <property type="entry name" value="STAS"/>
    <property type="match status" value="1"/>
</dbReference>
<dbReference type="CDD" id="cd07042">
    <property type="entry name" value="STAS_SulP_like_sulfate_transporter"/>
    <property type="match status" value="1"/>
</dbReference>
<proteinExistence type="inferred from homology"/>
<feature type="domain" description="STAS" evidence="10">
    <location>
        <begin position="683"/>
        <end position="810"/>
    </location>
</feature>
<gene>
    <name evidence="11" type="ORF">RhiXN_03950</name>
</gene>
<protein>
    <submittedName>
        <fullName evidence="11">Sulfate anion transporter</fullName>
    </submittedName>
</protein>
<feature type="transmembrane region" description="Helical" evidence="9">
    <location>
        <begin position="620"/>
        <end position="638"/>
    </location>
</feature>
<dbReference type="PANTHER" id="PTHR11814">
    <property type="entry name" value="SULFATE TRANSPORTER"/>
    <property type="match status" value="1"/>
</dbReference>
<dbReference type="FunFam" id="3.30.750.24:FF:000046">
    <property type="entry name" value="Solute carrier family 26 (Sodium-independent sulfate anion transporter), member 11"/>
    <property type="match status" value="1"/>
</dbReference>
<dbReference type="SUPFAM" id="SSF52091">
    <property type="entry name" value="SpoIIaa-like"/>
    <property type="match status" value="1"/>
</dbReference>
<evidence type="ECO:0000256" key="5">
    <source>
        <dbReference type="ARBA" id="ARBA00022989"/>
    </source>
</evidence>
<sequence length="895" mass="97551">MRLKSISPLVEFAFDFRITSSFACVVEDKMIAKSTGPQGTLPNKPIGEAGLRRAAYASLIILTSGRIACSNPTPRKKAQSSRAVPALNIPLPYRALVCDNLGTVLTSSYYPAIAHKAHEHAILTRSKLRTLGFGHIFRDRIREPVFSIFYMAEGLKRLGKRIVGYPDRPIPHTISTRDYLQQAKTTNVKQGVIDYLTSLFPFFQWITRYNLGWATGDLIAGLTVGLVLVPQSMSYAKIATLTPEYGLYASFVGVFIYCFFATSKDVSIGPVAVMSLQVANVIKHVQNSHPNLYTGPEIAVALAFICGFIVLGIGLLRIGRIVEFIPAPAVSGFMTGSAISIVAGQVPGLFGINGRFDTRAATYKVIINTLKNLKHSTKDAAFGVTGLFALYAIKYVFMYLTKRFPNRERLFFFISIARNAFVIIVLTLAAYLYAHPRKDAKGNYPISVLKTVPRGFKHVGQPRIDAGIISALGSQIPVSTIILLLEHIAISKSFGRLNGYKINPNQELIAIGVTNTIGTLFAAYPATGSFSRSALKSKSGVRTPAAGWITGITVIVALYGLTDAFFWIPNAGLSAIIIHAVADLVASPAQAFMFWRVAPLEYIIWLAAVLVTIFSSIENGIYTSIIASVALLLIRIAVPKGQFLGRVTVHSESEDKRSRDVYVPLSINGGIMNPHVKVEAPSNGVIIYRLEESITFPNSSSVNSALVDYAKENTKRGKDMTNVPLSERPWNDPGPRRGAQVDAAAADASKPILRAVVLDFSAVAHIDTTGVQNLMDTRKELERWADRPIEFHFASILSPWIRRALVAGGFGVEEHGRVIPHEIAPVVPPPQGQYTGPNDEFAITASNNRASKDDVEDLKSASSSMTEFEAAIVSRSTPYFHLDLNSAVRAAESFA</sequence>
<feature type="transmembrane region" description="Helical" evidence="9">
    <location>
        <begin position="565"/>
        <end position="586"/>
    </location>
</feature>
<feature type="transmembrane region" description="Helical" evidence="9">
    <location>
        <begin position="410"/>
        <end position="434"/>
    </location>
</feature>
<dbReference type="PROSITE" id="PS01130">
    <property type="entry name" value="SLC26A"/>
    <property type="match status" value="1"/>
</dbReference>
<reference evidence="11" key="1">
    <citation type="submission" date="2020-05" db="EMBL/GenBank/DDBJ databases">
        <title>Evolutionary and genomic comparisons of hybrid uninucleate and nonhybrid Rhizoctonia fungi.</title>
        <authorList>
            <person name="Li C."/>
            <person name="Chen X."/>
        </authorList>
    </citation>
    <scope>NUCLEOTIDE SEQUENCE</scope>
    <source>
        <strain evidence="11">AG-1 IA</strain>
    </source>
</reference>
<feature type="transmembrane region" description="Helical" evidence="9">
    <location>
        <begin position="298"/>
        <end position="318"/>
    </location>
</feature>
<evidence type="ECO:0000313" key="12">
    <source>
        <dbReference type="Proteomes" id="UP000650533"/>
    </source>
</evidence>
<organism evidence="11 12">
    <name type="scientific">Rhizoctonia solani</name>
    <dbReference type="NCBI Taxonomy" id="456999"/>
    <lineage>
        <taxon>Eukaryota</taxon>
        <taxon>Fungi</taxon>
        <taxon>Dikarya</taxon>
        <taxon>Basidiomycota</taxon>
        <taxon>Agaricomycotina</taxon>
        <taxon>Agaricomycetes</taxon>
        <taxon>Cantharellales</taxon>
        <taxon>Ceratobasidiaceae</taxon>
        <taxon>Rhizoctonia</taxon>
    </lineage>
</organism>
<keyword evidence="3" id="KW-0813">Transport</keyword>
<feature type="transmembrane region" description="Helical" evidence="9">
    <location>
        <begin position="380"/>
        <end position="398"/>
    </location>
</feature>
<feature type="transmembrane region" description="Helical" evidence="9">
    <location>
        <begin position="330"/>
        <end position="350"/>
    </location>
</feature>
<evidence type="ECO:0000256" key="6">
    <source>
        <dbReference type="ARBA" id="ARBA00023136"/>
    </source>
</evidence>
<feature type="transmembrane region" description="Helical" evidence="9">
    <location>
        <begin position="508"/>
        <end position="527"/>
    </location>
</feature>
<dbReference type="GO" id="GO:1902434">
    <property type="term" value="P:sulfate import across plasma membrane"/>
    <property type="evidence" value="ECO:0007669"/>
    <property type="project" value="UniProtKB-ARBA"/>
</dbReference>
<name>A0A8H8NLK5_9AGAM</name>
<feature type="transmembrane region" description="Helical" evidence="9">
    <location>
        <begin position="539"/>
        <end position="559"/>
    </location>
</feature>
<dbReference type="InterPro" id="IPR011547">
    <property type="entry name" value="SLC26A/SulP_dom"/>
</dbReference>
<evidence type="ECO:0000256" key="4">
    <source>
        <dbReference type="ARBA" id="ARBA00022692"/>
    </source>
</evidence>
<evidence type="ECO:0000256" key="9">
    <source>
        <dbReference type="SAM" id="Phobius"/>
    </source>
</evidence>
<evidence type="ECO:0000256" key="2">
    <source>
        <dbReference type="ARBA" id="ARBA00008692"/>
    </source>
</evidence>
<comment type="similarity">
    <text evidence="2">Belongs to the SLC26A/SulP transporter (TC 2.A.53) family.</text>
</comment>
<feature type="transmembrane region" description="Helical" evidence="9">
    <location>
        <begin position="245"/>
        <end position="262"/>
    </location>
</feature>
<dbReference type="Gene3D" id="3.30.750.24">
    <property type="entry name" value="STAS domain"/>
    <property type="match status" value="1"/>
</dbReference>
<dbReference type="InterPro" id="IPR001902">
    <property type="entry name" value="SLC26A/SulP_fam"/>
</dbReference>
<dbReference type="RefSeq" id="XP_043176186.1">
    <property type="nucleotide sequence ID" value="XM_043323767.1"/>
</dbReference>
<dbReference type="KEGG" id="rsx:RhiXN_03950"/>
<dbReference type="EMBL" id="CP059658">
    <property type="protein sequence ID" value="QRW15949.1"/>
    <property type="molecule type" value="Genomic_DNA"/>
</dbReference>
<evidence type="ECO:0000313" key="11">
    <source>
        <dbReference type="EMBL" id="QRW15949.1"/>
    </source>
</evidence>
<dbReference type="InterPro" id="IPR036513">
    <property type="entry name" value="STAS_dom_sf"/>
</dbReference>
<dbReference type="GO" id="GO:0016020">
    <property type="term" value="C:membrane"/>
    <property type="evidence" value="ECO:0007669"/>
    <property type="project" value="UniProtKB-SubCell"/>
</dbReference>
<evidence type="ECO:0000256" key="3">
    <source>
        <dbReference type="ARBA" id="ARBA00022448"/>
    </source>
</evidence>
<feature type="transmembrane region" description="Helical" evidence="9">
    <location>
        <begin position="211"/>
        <end position="233"/>
    </location>
</feature>
<dbReference type="InterPro" id="IPR002645">
    <property type="entry name" value="STAS_dom"/>
</dbReference>
<feature type="transmembrane region" description="Helical" evidence="9">
    <location>
        <begin position="593"/>
        <end position="614"/>
    </location>
</feature>
<dbReference type="NCBIfam" id="TIGR00815">
    <property type="entry name" value="sulP"/>
    <property type="match status" value="1"/>
</dbReference>
<evidence type="ECO:0000256" key="8">
    <source>
        <dbReference type="SAM" id="MobiDB-lite"/>
    </source>
</evidence>
<dbReference type="Pfam" id="PF01740">
    <property type="entry name" value="STAS"/>
    <property type="match status" value="1"/>
</dbReference>
<keyword evidence="5 9" id="KW-1133">Transmembrane helix</keyword>
<feature type="region of interest" description="Disordered" evidence="8">
    <location>
        <begin position="717"/>
        <end position="738"/>
    </location>
</feature>
<dbReference type="InterPro" id="IPR018045">
    <property type="entry name" value="S04_transporter_CS"/>
</dbReference>
<dbReference type="GO" id="GO:0008271">
    <property type="term" value="F:secondary active sulfate transmembrane transporter activity"/>
    <property type="evidence" value="ECO:0007669"/>
    <property type="project" value="InterPro"/>
</dbReference>
<evidence type="ECO:0000259" key="10">
    <source>
        <dbReference type="PROSITE" id="PS50801"/>
    </source>
</evidence>
<dbReference type="Pfam" id="PF00916">
    <property type="entry name" value="Sulfate_transp"/>
    <property type="match status" value="1"/>
</dbReference>
<dbReference type="Proteomes" id="UP000650533">
    <property type="component" value="Chromosome 1"/>
</dbReference>
<dbReference type="GeneID" id="67026230"/>
<accession>A0A8H8NLK5</accession>
<comment type="subcellular location">
    <subcellularLocation>
        <location evidence="1">Membrane</location>
        <topology evidence="1">Multi-pass membrane protein</topology>
    </subcellularLocation>
</comment>
<dbReference type="AlphaFoldDB" id="A0A8H8NLK5"/>
<keyword evidence="4 9" id="KW-0812">Transmembrane</keyword>